<dbReference type="GO" id="GO:0005737">
    <property type="term" value="C:cytoplasm"/>
    <property type="evidence" value="ECO:0007669"/>
    <property type="project" value="TreeGrafter"/>
</dbReference>
<comment type="similarity">
    <text evidence="1">Belongs to the PhzF family.</text>
</comment>
<dbReference type="PIRSF" id="PIRSF016184">
    <property type="entry name" value="PhzC_PhzF"/>
    <property type="match status" value="1"/>
</dbReference>
<dbReference type="Pfam" id="PF02567">
    <property type="entry name" value="PhzC-PhzF"/>
    <property type="match status" value="1"/>
</dbReference>
<dbReference type="GO" id="GO:0016853">
    <property type="term" value="F:isomerase activity"/>
    <property type="evidence" value="ECO:0007669"/>
    <property type="project" value="UniProtKB-KW"/>
</dbReference>
<evidence type="ECO:0000256" key="3">
    <source>
        <dbReference type="PIRSR" id="PIRSR016184-1"/>
    </source>
</evidence>
<dbReference type="PANTHER" id="PTHR13774">
    <property type="entry name" value="PHENAZINE BIOSYNTHESIS PROTEIN"/>
    <property type="match status" value="1"/>
</dbReference>
<dbReference type="RefSeq" id="WP_192768289.1">
    <property type="nucleotide sequence ID" value="NZ_JADBEB010000001.1"/>
</dbReference>
<proteinExistence type="inferred from homology"/>
<dbReference type="InterPro" id="IPR003719">
    <property type="entry name" value="Phenazine_PhzF-like"/>
</dbReference>
<dbReference type="AlphaFoldDB" id="A0A927QY08"/>
<feature type="active site" evidence="3">
    <location>
        <position position="46"/>
    </location>
</feature>
<protein>
    <submittedName>
        <fullName evidence="4">PhzF family phenazine biosynthesis protein</fullName>
    </submittedName>
</protein>
<gene>
    <name evidence="4" type="ORF">H4W31_004323</name>
</gene>
<evidence type="ECO:0000256" key="2">
    <source>
        <dbReference type="ARBA" id="ARBA00023235"/>
    </source>
</evidence>
<reference evidence="4" key="1">
    <citation type="submission" date="2020-10" db="EMBL/GenBank/DDBJ databases">
        <title>Sequencing the genomes of 1000 actinobacteria strains.</title>
        <authorList>
            <person name="Klenk H.-P."/>
        </authorList>
    </citation>
    <scope>NUCLEOTIDE SEQUENCE</scope>
    <source>
        <strain evidence="4">DSM 46832</strain>
    </source>
</reference>
<evidence type="ECO:0000313" key="5">
    <source>
        <dbReference type="Proteomes" id="UP000649753"/>
    </source>
</evidence>
<dbReference type="EMBL" id="JADBEB010000001">
    <property type="protein sequence ID" value="MBE1488685.1"/>
    <property type="molecule type" value="Genomic_DNA"/>
</dbReference>
<comment type="caution">
    <text evidence="4">The sequence shown here is derived from an EMBL/GenBank/DDBJ whole genome shotgun (WGS) entry which is preliminary data.</text>
</comment>
<dbReference type="NCBIfam" id="TIGR00654">
    <property type="entry name" value="PhzF_family"/>
    <property type="match status" value="1"/>
</dbReference>
<name>A0A927QY08_9ACTN</name>
<keyword evidence="2" id="KW-0413">Isomerase</keyword>
<dbReference type="SUPFAM" id="SSF54506">
    <property type="entry name" value="Diaminopimelate epimerase-like"/>
    <property type="match status" value="1"/>
</dbReference>
<evidence type="ECO:0000256" key="1">
    <source>
        <dbReference type="ARBA" id="ARBA00008270"/>
    </source>
</evidence>
<organism evidence="4 5">
    <name type="scientific">Plantactinospora soyae</name>
    <dbReference type="NCBI Taxonomy" id="1544732"/>
    <lineage>
        <taxon>Bacteria</taxon>
        <taxon>Bacillati</taxon>
        <taxon>Actinomycetota</taxon>
        <taxon>Actinomycetes</taxon>
        <taxon>Micromonosporales</taxon>
        <taxon>Micromonosporaceae</taxon>
        <taxon>Plantactinospora</taxon>
    </lineage>
</organism>
<sequence length="282" mass="30551">MRLRLIQIDAFADRVFQGNPAAVMPLPSWLPDPVLQDIAAENNLSETAFYVAELPPEADPPPDVPAYHLRWFTPAVEVDLCGHATLATAGHLFEDVHPDAGRILFWTRSGWLPVSRTDRDGELELDFPAGKLRPVPESDEVSAAAVAALGLDPEVRLQETDLVYVLPDAGAVRAVLPDFTALGRLPVRGVVVTAPGDTDGVDFVSRWFGAGAGTFEDPVTGSAHSQIAPYWAERLGRTRLTARQLSARGGTVGCEVDGDRVRLRGTWRRYLDGTAIIPEITG</sequence>
<evidence type="ECO:0000313" key="4">
    <source>
        <dbReference type="EMBL" id="MBE1488685.1"/>
    </source>
</evidence>
<dbReference type="Gene3D" id="3.10.310.10">
    <property type="entry name" value="Diaminopimelate Epimerase, Chain A, domain 1"/>
    <property type="match status" value="2"/>
</dbReference>
<keyword evidence="5" id="KW-1185">Reference proteome</keyword>
<dbReference type="Proteomes" id="UP000649753">
    <property type="component" value="Unassembled WGS sequence"/>
</dbReference>
<accession>A0A927QY08</accession>
<dbReference type="PANTHER" id="PTHR13774:SF17">
    <property type="entry name" value="PHENAZINE BIOSYNTHESIS-LIKE DOMAIN-CONTAINING PROTEIN"/>
    <property type="match status" value="1"/>
</dbReference>